<name>A0ABP6RIT7_9PSEU</name>
<dbReference type="InterPro" id="IPR036322">
    <property type="entry name" value="WD40_repeat_dom_sf"/>
</dbReference>
<evidence type="ECO:0000313" key="5">
    <source>
        <dbReference type="Proteomes" id="UP001500483"/>
    </source>
</evidence>
<keyword evidence="5" id="KW-1185">Reference proteome</keyword>
<keyword evidence="2" id="KW-0677">Repeat</keyword>
<protein>
    <recommendedName>
        <fullName evidence="6">WD40 repeat domain-containing protein</fullName>
    </recommendedName>
</protein>
<dbReference type="InterPro" id="IPR015943">
    <property type="entry name" value="WD40/YVTN_repeat-like_dom_sf"/>
</dbReference>
<dbReference type="Gene3D" id="2.130.10.10">
    <property type="entry name" value="YVTN repeat-like/Quinoprotein amine dehydrogenase"/>
    <property type="match status" value="1"/>
</dbReference>
<dbReference type="PANTHER" id="PTHR19879:SF9">
    <property type="entry name" value="TRANSCRIPTION INITIATION FACTOR TFIID SUBUNIT 5"/>
    <property type="match status" value="1"/>
</dbReference>
<dbReference type="SMART" id="SM00320">
    <property type="entry name" value="WD40"/>
    <property type="match status" value="1"/>
</dbReference>
<dbReference type="Proteomes" id="UP001500483">
    <property type="component" value="Unassembled WGS sequence"/>
</dbReference>
<keyword evidence="1 3" id="KW-0853">WD repeat</keyword>
<dbReference type="PROSITE" id="PS50082">
    <property type="entry name" value="WD_REPEATS_2"/>
    <property type="match status" value="2"/>
</dbReference>
<accession>A0ABP6RIT7</accession>
<evidence type="ECO:0000256" key="3">
    <source>
        <dbReference type="PROSITE-ProRule" id="PRU00221"/>
    </source>
</evidence>
<dbReference type="EMBL" id="BAAAYK010000008">
    <property type="protein sequence ID" value="GAA3352890.1"/>
    <property type="molecule type" value="Genomic_DNA"/>
</dbReference>
<organism evidence="4 5">
    <name type="scientific">Saccharopolyspora gregorii</name>
    <dbReference type="NCBI Taxonomy" id="33914"/>
    <lineage>
        <taxon>Bacteria</taxon>
        <taxon>Bacillati</taxon>
        <taxon>Actinomycetota</taxon>
        <taxon>Actinomycetes</taxon>
        <taxon>Pseudonocardiales</taxon>
        <taxon>Pseudonocardiaceae</taxon>
        <taxon>Saccharopolyspora</taxon>
    </lineage>
</organism>
<evidence type="ECO:0000256" key="2">
    <source>
        <dbReference type="ARBA" id="ARBA00022737"/>
    </source>
</evidence>
<dbReference type="PROSITE" id="PS50294">
    <property type="entry name" value="WD_REPEATS_REGION"/>
    <property type="match status" value="2"/>
</dbReference>
<proteinExistence type="predicted"/>
<dbReference type="PROSITE" id="PS00678">
    <property type="entry name" value="WD_REPEATS_1"/>
    <property type="match status" value="1"/>
</dbReference>
<feature type="repeat" description="WD" evidence="3">
    <location>
        <begin position="36"/>
        <end position="77"/>
    </location>
</feature>
<dbReference type="Pfam" id="PF00400">
    <property type="entry name" value="WD40"/>
    <property type="match status" value="2"/>
</dbReference>
<dbReference type="InterPro" id="IPR001680">
    <property type="entry name" value="WD40_rpt"/>
</dbReference>
<evidence type="ECO:0000313" key="4">
    <source>
        <dbReference type="EMBL" id="GAA3352890.1"/>
    </source>
</evidence>
<comment type="caution">
    <text evidence="4">The sequence shown here is derived from an EMBL/GenBank/DDBJ whole genome shotgun (WGS) entry which is preliminary data.</text>
</comment>
<evidence type="ECO:0008006" key="6">
    <source>
        <dbReference type="Google" id="ProtNLM"/>
    </source>
</evidence>
<feature type="repeat" description="WD" evidence="3">
    <location>
        <begin position="1"/>
        <end position="31"/>
    </location>
</feature>
<sequence length="105" mass="11468">MFSPDGETLATAGEDRTVRLWDVSDPQRPSPIGNSVAEHQAAVNTVSFSPDGRTFATSSGDNTAQLWDLDEQYAIDRICATTRGVLPRAQWEQTIPQTPYSPPCT</sequence>
<gene>
    <name evidence="4" type="ORF">GCM10020366_04230</name>
</gene>
<reference evidence="5" key="1">
    <citation type="journal article" date="2019" name="Int. J. Syst. Evol. Microbiol.">
        <title>The Global Catalogue of Microorganisms (GCM) 10K type strain sequencing project: providing services to taxonomists for standard genome sequencing and annotation.</title>
        <authorList>
            <consortium name="The Broad Institute Genomics Platform"/>
            <consortium name="The Broad Institute Genome Sequencing Center for Infectious Disease"/>
            <person name="Wu L."/>
            <person name="Ma J."/>
        </authorList>
    </citation>
    <scope>NUCLEOTIDE SEQUENCE [LARGE SCALE GENOMIC DNA]</scope>
    <source>
        <strain evidence="5">JCM 9687</strain>
    </source>
</reference>
<evidence type="ECO:0000256" key="1">
    <source>
        <dbReference type="ARBA" id="ARBA00022574"/>
    </source>
</evidence>
<dbReference type="PANTHER" id="PTHR19879">
    <property type="entry name" value="TRANSCRIPTION INITIATION FACTOR TFIID"/>
    <property type="match status" value="1"/>
</dbReference>
<dbReference type="SUPFAM" id="SSF50978">
    <property type="entry name" value="WD40 repeat-like"/>
    <property type="match status" value="1"/>
</dbReference>
<dbReference type="InterPro" id="IPR019775">
    <property type="entry name" value="WD40_repeat_CS"/>
</dbReference>